<reference evidence="3 4" key="1">
    <citation type="submission" date="2018-08" db="EMBL/GenBank/DDBJ databases">
        <title>A genome reference for cultivated species of the human gut microbiota.</title>
        <authorList>
            <person name="Zou Y."/>
            <person name="Xue W."/>
            <person name="Luo G."/>
        </authorList>
    </citation>
    <scope>NUCLEOTIDE SEQUENCE [LARGE SCALE GENOMIC DNA]</scope>
    <source>
        <strain evidence="3 4">AM27-17</strain>
    </source>
</reference>
<feature type="domain" description="Capsular polysaccharide assembling protein CapF C-terminal" evidence="2">
    <location>
        <begin position="263"/>
        <end position="373"/>
    </location>
</feature>
<dbReference type="InterPro" id="IPR029303">
    <property type="entry name" value="CapF_C"/>
</dbReference>
<evidence type="ECO:0000313" key="3">
    <source>
        <dbReference type="EMBL" id="RHE92132.1"/>
    </source>
</evidence>
<dbReference type="Pfam" id="PF01370">
    <property type="entry name" value="Epimerase"/>
    <property type="match status" value="1"/>
</dbReference>
<dbReference type="Gene3D" id="2.60.120.10">
    <property type="entry name" value="Jelly Rolls"/>
    <property type="match status" value="1"/>
</dbReference>
<proteinExistence type="predicted"/>
<sequence>MIRVGITGQPGFVGTHLYNELGLFPDEFLRIPFEDSYFQSEEKLRSFVRECDVIVHLAAMNRHPDARVLYDTNIRLVSQLISAMEAEKVTPYVLFSSSTQEERDNEYGRSKREGRRLLEEWAGQNRATFTGMVVPNVYGPFGRPNYNSFIATFCYKLTHGEIPEVLQDSVVNLIYVGNLCKHIIGKIREAASNVVPVIERDLVPYDFEKKVTTILGVLENFKSLYFDQGIIPILKDKNEVNLFNTFCGYIDFVSVYPRKLVKHEDPRGMFVETVKLGIGGQVSFSTTVPGITRGNHYHTRKIERFTVIRGKARIQLRKIGTAEVLNFYLDGNEPCYVDMPVWYTHNITNIGDEELYTQFWINEWYDPSDGDTYFAPCDNTENYKLK</sequence>
<organism evidence="3 4">
    <name type="scientific">Bacteroides intestinalis</name>
    <dbReference type="NCBI Taxonomy" id="329854"/>
    <lineage>
        <taxon>Bacteria</taxon>
        <taxon>Pseudomonadati</taxon>
        <taxon>Bacteroidota</taxon>
        <taxon>Bacteroidia</taxon>
        <taxon>Bacteroidales</taxon>
        <taxon>Bacteroidaceae</taxon>
        <taxon>Bacteroides</taxon>
    </lineage>
</organism>
<dbReference type="RefSeq" id="WP_118222101.1">
    <property type="nucleotide sequence ID" value="NZ_JADNIJ010000004.1"/>
</dbReference>
<dbReference type="PANTHER" id="PTHR43245:SF55">
    <property type="entry name" value="NAD(P)-BINDING DOMAIN-CONTAINING PROTEIN"/>
    <property type="match status" value="1"/>
</dbReference>
<dbReference type="PANTHER" id="PTHR43245">
    <property type="entry name" value="BIFUNCTIONAL POLYMYXIN RESISTANCE PROTEIN ARNA"/>
    <property type="match status" value="1"/>
</dbReference>
<dbReference type="EMBL" id="QSKV01000006">
    <property type="protein sequence ID" value="RHE92132.1"/>
    <property type="molecule type" value="Genomic_DNA"/>
</dbReference>
<dbReference type="InterPro" id="IPR011051">
    <property type="entry name" value="RmlC_Cupin_sf"/>
</dbReference>
<feature type="domain" description="NAD-dependent epimerase/dehydratase" evidence="1">
    <location>
        <begin position="6"/>
        <end position="182"/>
    </location>
</feature>
<evidence type="ECO:0000259" key="2">
    <source>
        <dbReference type="Pfam" id="PF14667"/>
    </source>
</evidence>
<dbReference type="SUPFAM" id="SSF51182">
    <property type="entry name" value="RmlC-like cupins"/>
    <property type="match status" value="1"/>
</dbReference>
<dbReference type="InterPro" id="IPR036291">
    <property type="entry name" value="NAD(P)-bd_dom_sf"/>
</dbReference>
<evidence type="ECO:0000259" key="1">
    <source>
        <dbReference type="Pfam" id="PF01370"/>
    </source>
</evidence>
<dbReference type="Gene3D" id="3.40.50.720">
    <property type="entry name" value="NAD(P)-binding Rossmann-like Domain"/>
    <property type="match status" value="1"/>
</dbReference>
<dbReference type="Proteomes" id="UP000285650">
    <property type="component" value="Unassembled WGS sequence"/>
</dbReference>
<accession>A0A414LBJ0</accession>
<gene>
    <name evidence="3" type="ORF">DW712_11260</name>
</gene>
<evidence type="ECO:0000313" key="4">
    <source>
        <dbReference type="Proteomes" id="UP000285650"/>
    </source>
</evidence>
<comment type="caution">
    <text evidence="3">The sequence shown here is derived from an EMBL/GenBank/DDBJ whole genome shotgun (WGS) entry which is preliminary data.</text>
</comment>
<protein>
    <submittedName>
        <fullName evidence="3">NAD-dependent epimerase/dehydratase family protein</fullName>
    </submittedName>
</protein>
<dbReference type="Pfam" id="PF14667">
    <property type="entry name" value="Polysacc_synt_C"/>
    <property type="match status" value="1"/>
</dbReference>
<dbReference type="SUPFAM" id="SSF51735">
    <property type="entry name" value="NAD(P)-binding Rossmann-fold domains"/>
    <property type="match status" value="1"/>
</dbReference>
<dbReference type="InterPro" id="IPR001509">
    <property type="entry name" value="Epimerase_deHydtase"/>
</dbReference>
<dbReference type="InterPro" id="IPR014710">
    <property type="entry name" value="RmlC-like_jellyroll"/>
</dbReference>
<dbReference type="CDD" id="cd07007">
    <property type="entry name" value="cupin_CapF-like_C"/>
    <property type="match status" value="1"/>
</dbReference>
<dbReference type="InterPro" id="IPR050177">
    <property type="entry name" value="Lipid_A_modif_metabolic_enz"/>
</dbReference>
<name>A0A414LBJ0_9BACE</name>
<dbReference type="AlphaFoldDB" id="A0A414LBJ0"/>